<keyword evidence="3" id="KW-1003">Cell membrane</keyword>
<dbReference type="SUPFAM" id="SSF161098">
    <property type="entry name" value="MetI-like"/>
    <property type="match status" value="1"/>
</dbReference>
<dbReference type="PANTHER" id="PTHR43744:SF6">
    <property type="entry name" value="ABC TRANSPORTER PERMEASE PROTEIN YESQ-RELATED"/>
    <property type="match status" value="1"/>
</dbReference>
<dbReference type="Gene3D" id="1.10.3720.10">
    <property type="entry name" value="MetI-like"/>
    <property type="match status" value="1"/>
</dbReference>
<dbReference type="Proteomes" id="UP000183461">
    <property type="component" value="Unassembled WGS sequence"/>
</dbReference>
<accession>A0A1K1LNT3</accession>
<dbReference type="RefSeq" id="WP_072299034.1">
    <property type="nucleotide sequence ID" value="NZ_FPIP01000001.1"/>
</dbReference>
<dbReference type="EMBL" id="FPIP01000001">
    <property type="protein sequence ID" value="SFW12553.1"/>
    <property type="molecule type" value="Genomic_DNA"/>
</dbReference>
<evidence type="ECO:0000313" key="10">
    <source>
        <dbReference type="Proteomes" id="UP000183461"/>
    </source>
</evidence>
<evidence type="ECO:0000313" key="9">
    <source>
        <dbReference type="EMBL" id="SFW12553.1"/>
    </source>
</evidence>
<evidence type="ECO:0000256" key="5">
    <source>
        <dbReference type="ARBA" id="ARBA00022989"/>
    </source>
</evidence>
<feature type="transmembrane region" description="Helical" evidence="7">
    <location>
        <begin position="179"/>
        <end position="202"/>
    </location>
</feature>
<evidence type="ECO:0000256" key="1">
    <source>
        <dbReference type="ARBA" id="ARBA00004651"/>
    </source>
</evidence>
<keyword evidence="6 7" id="KW-0472">Membrane</keyword>
<dbReference type="GO" id="GO:0005886">
    <property type="term" value="C:plasma membrane"/>
    <property type="evidence" value="ECO:0007669"/>
    <property type="project" value="UniProtKB-SubCell"/>
</dbReference>
<keyword evidence="4 7" id="KW-0812">Transmembrane</keyword>
<feature type="transmembrane region" description="Helical" evidence="7">
    <location>
        <begin position="135"/>
        <end position="158"/>
    </location>
</feature>
<evidence type="ECO:0000259" key="8">
    <source>
        <dbReference type="PROSITE" id="PS50928"/>
    </source>
</evidence>
<comment type="similarity">
    <text evidence="7">Belongs to the binding-protein-dependent transport system permease family.</text>
</comment>
<feature type="transmembrane region" description="Helical" evidence="7">
    <location>
        <begin position="66"/>
        <end position="90"/>
    </location>
</feature>
<dbReference type="InterPro" id="IPR000515">
    <property type="entry name" value="MetI-like"/>
</dbReference>
<evidence type="ECO:0000256" key="6">
    <source>
        <dbReference type="ARBA" id="ARBA00023136"/>
    </source>
</evidence>
<evidence type="ECO:0000256" key="4">
    <source>
        <dbReference type="ARBA" id="ARBA00022692"/>
    </source>
</evidence>
<dbReference type="CDD" id="cd06261">
    <property type="entry name" value="TM_PBP2"/>
    <property type="match status" value="1"/>
</dbReference>
<dbReference type="PANTHER" id="PTHR43744">
    <property type="entry name" value="ABC TRANSPORTER PERMEASE PROTEIN MG189-RELATED-RELATED"/>
    <property type="match status" value="1"/>
</dbReference>
<organism evidence="9 10">
    <name type="scientific">Ruminococcus flavefaciens</name>
    <dbReference type="NCBI Taxonomy" id="1265"/>
    <lineage>
        <taxon>Bacteria</taxon>
        <taxon>Bacillati</taxon>
        <taxon>Bacillota</taxon>
        <taxon>Clostridia</taxon>
        <taxon>Eubacteriales</taxon>
        <taxon>Oscillospiraceae</taxon>
        <taxon>Ruminococcus</taxon>
    </lineage>
</organism>
<evidence type="ECO:0000256" key="7">
    <source>
        <dbReference type="RuleBase" id="RU363032"/>
    </source>
</evidence>
<gene>
    <name evidence="9" type="ORF">SAMN02910280_0624</name>
</gene>
<keyword evidence="5 7" id="KW-1133">Transmembrane helix</keyword>
<name>A0A1K1LNT3_RUMFL</name>
<dbReference type="InterPro" id="IPR035906">
    <property type="entry name" value="MetI-like_sf"/>
</dbReference>
<reference evidence="9 10" key="1">
    <citation type="submission" date="2016-11" db="EMBL/GenBank/DDBJ databases">
        <authorList>
            <person name="Jaros S."/>
            <person name="Januszkiewicz K."/>
            <person name="Wedrychowicz H."/>
        </authorList>
    </citation>
    <scope>NUCLEOTIDE SEQUENCE [LARGE SCALE GENOMIC DNA]</scope>
    <source>
        <strain evidence="9 10">YL228</strain>
    </source>
</reference>
<dbReference type="AlphaFoldDB" id="A0A1K1LNT3"/>
<dbReference type="PROSITE" id="PS50928">
    <property type="entry name" value="ABC_TM1"/>
    <property type="match status" value="1"/>
</dbReference>
<evidence type="ECO:0000256" key="2">
    <source>
        <dbReference type="ARBA" id="ARBA00022448"/>
    </source>
</evidence>
<protein>
    <submittedName>
        <fullName evidence="9">Oligogalacturonide transport system permease protein</fullName>
    </submittedName>
</protein>
<dbReference type="Pfam" id="PF00528">
    <property type="entry name" value="BPD_transp_1"/>
    <property type="match status" value="1"/>
</dbReference>
<sequence>MKKLFLYLLLTAVGAAMLYPLLWLVGASFKTNEEIFSSIWFMPKSFCTDSYKNAWETVTPYNMGHYFLNTFAIIIPKTVFAVASSAIVAYGFARFDFPLKKFFFALLICGMLMPSIVTIMPRYLMWSKLGLLDTYIPLTLPSLFAEEGMFVFILVQFFKGVPREFDEAARIDGCGTLKTLFYVLLPCIRPAVISIAVFTFLWTMNDFLEPLIMIQSVEKYPLSLALRLSVDSTGQGYEQRKVIAMSVIGLIPSVAVFALAQKKFVSGITAGGLTG</sequence>
<comment type="subcellular location">
    <subcellularLocation>
        <location evidence="1 7">Cell membrane</location>
        <topology evidence="1 7">Multi-pass membrane protein</topology>
    </subcellularLocation>
</comment>
<keyword evidence="2 7" id="KW-0813">Transport</keyword>
<proteinExistence type="inferred from homology"/>
<feature type="transmembrane region" description="Helical" evidence="7">
    <location>
        <begin position="102"/>
        <end position="123"/>
    </location>
</feature>
<feature type="transmembrane region" description="Helical" evidence="7">
    <location>
        <begin position="242"/>
        <end position="260"/>
    </location>
</feature>
<feature type="domain" description="ABC transmembrane type-1" evidence="8">
    <location>
        <begin position="67"/>
        <end position="260"/>
    </location>
</feature>
<dbReference type="GO" id="GO:0055085">
    <property type="term" value="P:transmembrane transport"/>
    <property type="evidence" value="ECO:0007669"/>
    <property type="project" value="InterPro"/>
</dbReference>
<evidence type="ECO:0000256" key="3">
    <source>
        <dbReference type="ARBA" id="ARBA00022475"/>
    </source>
</evidence>